<evidence type="ECO:0000313" key="3">
    <source>
        <dbReference type="EMBL" id="EAI8859049.1"/>
    </source>
</evidence>
<dbReference type="Pfam" id="PF00534">
    <property type="entry name" value="Glycos_transf_1"/>
    <property type="match status" value="1"/>
</dbReference>
<protein>
    <submittedName>
        <fullName evidence="5">N, N'-diacetylbacillosaminyl-diphospho-undecaprenol alpha-1,3-N-acetylgalactosaminyltransferase</fullName>
    </submittedName>
</protein>
<dbReference type="GO" id="GO:0016757">
    <property type="term" value="F:glycosyltransferase activity"/>
    <property type="evidence" value="ECO:0007669"/>
    <property type="project" value="InterPro"/>
</dbReference>
<dbReference type="EMBL" id="AABQDW010000003">
    <property type="protein sequence ID" value="EAI5407599.1"/>
    <property type="molecule type" value="Genomic_DNA"/>
</dbReference>
<keyword evidence="5" id="KW-0808">Transferase</keyword>
<dbReference type="AlphaFoldDB" id="A0A5L4L6M1"/>
<dbReference type="OMA" id="TSWYLYN"/>
<name>A0A5L4L6M1_CAMFE</name>
<dbReference type="CDD" id="cd03808">
    <property type="entry name" value="GT4_CapM-like"/>
    <property type="match status" value="1"/>
</dbReference>
<dbReference type="InterPro" id="IPR001296">
    <property type="entry name" value="Glyco_trans_1"/>
</dbReference>
<comment type="caution">
    <text evidence="5">The sequence shown here is derived from an EMBL/GenBank/DDBJ whole genome shotgun (WGS) entry which is preliminary data.</text>
</comment>
<dbReference type="Gene3D" id="3.40.50.2000">
    <property type="entry name" value="Glycogen Phosphorylase B"/>
    <property type="match status" value="2"/>
</dbReference>
<dbReference type="PANTHER" id="PTHR12526">
    <property type="entry name" value="GLYCOSYLTRANSFERASE"/>
    <property type="match status" value="1"/>
</dbReference>
<evidence type="ECO:0000313" key="7">
    <source>
        <dbReference type="Proteomes" id="UP000557842"/>
    </source>
</evidence>
<feature type="domain" description="Glycosyl transferase family 1" evidence="1">
    <location>
        <begin position="189"/>
        <end position="345"/>
    </location>
</feature>
<dbReference type="GeneID" id="61065198"/>
<evidence type="ECO:0000259" key="1">
    <source>
        <dbReference type="Pfam" id="PF00534"/>
    </source>
</evidence>
<dbReference type="EMBL" id="AABTCC010000009">
    <property type="protein sequence ID" value="EAI8859049.1"/>
    <property type="molecule type" value="Genomic_DNA"/>
</dbReference>
<dbReference type="EMBL" id="AACCXK010000004">
    <property type="protein sequence ID" value="EAK0452645.1"/>
    <property type="molecule type" value="Genomic_DNA"/>
</dbReference>
<keyword evidence="6" id="KW-1185">Reference proteome</keyword>
<gene>
    <name evidence="5" type="primary">pglA</name>
    <name evidence="4" type="ORF">AAH17_03105</name>
    <name evidence="5" type="ORF">AAH24_06060</name>
    <name evidence="2" type="ORF">BVH53_02625</name>
    <name evidence="3" type="ORF">CX802_04215</name>
</gene>
<dbReference type="PANTHER" id="PTHR12526:SF638">
    <property type="entry name" value="SPORE COAT PROTEIN SA"/>
    <property type="match status" value="1"/>
</dbReference>
<reference evidence="5 7" key="1">
    <citation type="submission" date="2018-05" db="EMBL/GenBank/DDBJ databases">
        <authorList>
            <consortium name="PulseNet: The National Subtyping Network for Foodborne Disease Surveillance"/>
            <person name="Tarr C.L."/>
            <person name="Trees E."/>
            <person name="Katz L.S."/>
            <person name="Carleton-Romer H.A."/>
            <person name="Stroika S."/>
            <person name="Kucerova Z."/>
            <person name="Roache K.F."/>
            <person name="Sabol A.L."/>
            <person name="Besser J."/>
            <person name="Gerner-Smidt P."/>
        </authorList>
    </citation>
    <scope>NUCLEOTIDE SEQUENCE</scope>
    <source>
        <strain evidence="4">2014D-0197</strain>
        <strain evidence="2 7">2016D-0221</strain>
        <strain evidence="5">D4313</strain>
        <strain evidence="3 6">PNUSAC001503</strain>
    </source>
</reference>
<evidence type="ECO:0000313" key="5">
    <source>
        <dbReference type="EMBL" id="EAK0468921.1"/>
    </source>
</evidence>
<dbReference type="EMBL" id="AACCXM010000004">
    <property type="protein sequence ID" value="EAK0468921.1"/>
    <property type="molecule type" value="Genomic_DNA"/>
</dbReference>
<dbReference type="RefSeq" id="WP_011732180.1">
    <property type="nucleotide sequence ID" value="NZ_AABUZP020000015.1"/>
</dbReference>
<dbReference type="SUPFAM" id="SSF53756">
    <property type="entry name" value="UDP-Glycosyltransferase/glycogen phosphorylase"/>
    <property type="match status" value="1"/>
</dbReference>
<evidence type="ECO:0000313" key="2">
    <source>
        <dbReference type="EMBL" id="EAI5407599.1"/>
    </source>
</evidence>
<organism evidence="5">
    <name type="scientific">Campylobacter fetus</name>
    <dbReference type="NCBI Taxonomy" id="196"/>
    <lineage>
        <taxon>Bacteria</taxon>
        <taxon>Pseudomonadati</taxon>
        <taxon>Campylobacterota</taxon>
        <taxon>Epsilonproteobacteria</taxon>
        <taxon>Campylobacterales</taxon>
        <taxon>Campylobacteraceae</taxon>
        <taxon>Campylobacter</taxon>
    </lineage>
</organism>
<proteinExistence type="predicted"/>
<sequence>MKIGFLSHSDLSIYYFRAPIMRALRDRGHKVFAIVPNGRYINKISSEFQTVIYDLDKASLNPFRVLKDTKDLANILKPLNLDMIQTAAHKSNVFGTFAAQKAGIRHILNLVEGMGSFYTKSDIKTIVVRNVIEMLYKHAFSISDACIFVNDADPDYMLKKGIIDSSKVRRIKSVGIDANEFDPSIVSAQEFGQKKVVLMVGRALFDKGIREFYEAADLLSSRDDCKFVFVGDTYEGNASSASSLFLQNQNVTWIKWSDRIREILKGSYIYVLPSYKEGFPRTVLEAMSMEKACVVSGCDGCLEAVKDGVNGLICKVKDSKDLASKIETLLDNEHLVKKMGKNGRNLVLENYDEHIITKQYLEVYKEFIDV</sequence>
<evidence type="ECO:0000313" key="6">
    <source>
        <dbReference type="Proteomes" id="UP000535509"/>
    </source>
</evidence>
<dbReference type="Proteomes" id="UP000557842">
    <property type="component" value="Unassembled WGS sequence"/>
</dbReference>
<evidence type="ECO:0000313" key="4">
    <source>
        <dbReference type="EMBL" id="EAK0452645.1"/>
    </source>
</evidence>
<dbReference type="Proteomes" id="UP000535509">
    <property type="component" value="Unassembled WGS sequence"/>
</dbReference>
<accession>A0A5L4L6M1</accession>